<dbReference type="PANTHER" id="PTHR48475">
    <property type="entry name" value="RIBONUCLEASE H"/>
    <property type="match status" value="1"/>
</dbReference>
<dbReference type="EMBL" id="OOIL02003924">
    <property type="protein sequence ID" value="VFQ89969.1"/>
    <property type="molecule type" value="Genomic_DNA"/>
</dbReference>
<feature type="domain" description="RNase H type-1" evidence="2">
    <location>
        <begin position="260"/>
        <end position="338"/>
    </location>
</feature>
<dbReference type="Pfam" id="PF13456">
    <property type="entry name" value="RVT_3"/>
    <property type="match status" value="1"/>
</dbReference>
<organism evidence="3 4">
    <name type="scientific">Cuscuta campestris</name>
    <dbReference type="NCBI Taxonomy" id="132261"/>
    <lineage>
        <taxon>Eukaryota</taxon>
        <taxon>Viridiplantae</taxon>
        <taxon>Streptophyta</taxon>
        <taxon>Embryophyta</taxon>
        <taxon>Tracheophyta</taxon>
        <taxon>Spermatophyta</taxon>
        <taxon>Magnoliopsida</taxon>
        <taxon>eudicotyledons</taxon>
        <taxon>Gunneridae</taxon>
        <taxon>Pentapetalae</taxon>
        <taxon>asterids</taxon>
        <taxon>lamiids</taxon>
        <taxon>Solanales</taxon>
        <taxon>Convolvulaceae</taxon>
        <taxon>Cuscuteae</taxon>
        <taxon>Cuscuta</taxon>
        <taxon>Cuscuta subgen. Grammica</taxon>
        <taxon>Cuscuta sect. Cleistogrammica</taxon>
    </lineage>
</organism>
<dbReference type="InterPro" id="IPR012337">
    <property type="entry name" value="RNaseH-like_sf"/>
</dbReference>
<dbReference type="GO" id="GO:0004523">
    <property type="term" value="F:RNA-DNA hybrid ribonuclease activity"/>
    <property type="evidence" value="ECO:0007669"/>
    <property type="project" value="InterPro"/>
</dbReference>
<dbReference type="Gene3D" id="1.10.340.70">
    <property type="match status" value="1"/>
</dbReference>
<dbReference type="Gene3D" id="3.30.420.10">
    <property type="entry name" value="Ribonuclease H-like superfamily/Ribonuclease H"/>
    <property type="match status" value="1"/>
</dbReference>
<dbReference type="InterPro" id="IPR036397">
    <property type="entry name" value="RNaseH_sf"/>
</dbReference>
<dbReference type="GO" id="GO:0003676">
    <property type="term" value="F:nucleic acid binding"/>
    <property type="evidence" value="ECO:0007669"/>
    <property type="project" value="InterPro"/>
</dbReference>
<gene>
    <name evidence="3" type="ORF">CCAM_LOCUS31745</name>
</gene>
<dbReference type="PANTHER" id="PTHR48475:SF2">
    <property type="entry name" value="RIBONUCLEASE H"/>
    <property type="match status" value="1"/>
</dbReference>
<evidence type="ECO:0000313" key="3">
    <source>
        <dbReference type="EMBL" id="VFQ89969.1"/>
    </source>
</evidence>
<dbReference type="Proteomes" id="UP000595140">
    <property type="component" value="Unassembled WGS sequence"/>
</dbReference>
<dbReference type="InterPro" id="IPR021109">
    <property type="entry name" value="Peptidase_aspartic_dom_sf"/>
</dbReference>
<dbReference type="SUPFAM" id="SSF53098">
    <property type="entry name" value="Ribonuclease H-like"/>
    <property type="match status" value="1"/>
</dbReference>
<reference evidence="3 4" key="1">
    <citation type="submission" date="2018-04" db="EMBL/GenBank/DDBJ databases">
        <authorList>
            <person name="Vogel A."/>
        </authorList>
    </citation>
    <scope>NUCLEOTIDE SEQUENCE [LARGE SCALE GENOMIC DNA]</scope>
</reference>
<dbReference type="CDD" id="cd09279">
    <property type="entry name" value="RNase_HI_like"/>
    <property type="match status" value="1"/>
</dbReference>
<feature type="coiled-coil region" evidence="1">
    <location>
        <begin position="296"/>
        <end position="323"/>
    </location>
</feature>
<dbReference type="CDD" id="cd00303">
    <property type="entry name" value="retropepsin_like"/>
    <property type="match status" value="1"/>
</dbReference>
<sequence length="589" mass="66609">MDMGGVDVSRVLVDTGSSVNVLYFDAFEKLKLCRTRLEPLKTPLSGFTGDSVEAEGSILLTCELGTGDQVVQKQMRFVVVNIKCVHNAILGRPGINKVRGVISMAYLCMKFYTPGGIGQIRGDQKKARHCYLEAVKKMTKAFERVTLVSQEEERSKLEPGDETEQIVLREAFPERMVRIGRDLPGGLRDEIISVLREYADIFAWSVADMPGIDRSVICHRLAVMEGSRRVKQKKRHLAIVRRDFVKKEVKDLLAVGHIREYEALAGGLRLARTLGIKRMKIRSDSSLVVGQVNGEMEVKEDRLARYSDLVRALLRELEEFRLTRIPRSENADADMLSKLTQACPEHVSKLAKIEIMDVPSTDRFEIAAIQPGQNSATGTIGADDDWRHDLMQYLETGQKPDDEERARKVVLRAPRFQVIDGHLYKRAIGGPLLRCLTNPEAEQVIAEVHEGVCAAHQMSRTLAQRIILLGYYWPTIVGDCERVTSRRATGETPFVLTYGCEARLPVEAEIPTFRETMYQPGQNEVDHLAELNLVEERRTIAAVKMAGYQQSVKRYHDNRVGPRYFQVHDEVLRRRDASKPNERGKLARN</sequence>
<dbReference type="Gene3D" id="2.40.70.10">
    <property type="entry name" value="Acid Proteases"/>
    <property type="match status" value="1"/>
</dbReference>
<evidence type="ECO:0000313" key="4">
    <source>
        <dbReference type="Proteomes" id="UP000595140"/>
    </source>
</evidence>
<evidence type="ECO:0000256" key="1">
    <source>
        <dbReference type="SAM" id="Coils"/>
    </source>
</evidence>
<evidence type="ECO:0000259" key="2">
    <source>
        <dbReference type="Pfam" id="PF13456"/>
    </source>
</evidence>
<dbReference type="InterPro" id="IPR002156">
    <property type="entry name" value="RNaseH_domain"/>
</dbReference>
<keyword evidence="4" id="KW-1185">Reference proteome</keyword>
<proteinExistence type="predicted"/>
<protein>
    <recommendedName>
        <fullName evidence="2">RNase H type-1 domain-containing protein</fullName>
    </recommendedName>
</protein>
<dbReference type="AlphaFoldDB" id="A0A484MNC8"/>
<name>A0A484MNC8_9ASTE</name>
<keyword evidence="1" id="KW-0175">Coiled coil</keyword>
<accession>A0A484MNC8</accession>